<feature type="domain" description="TGS" evidence="7">
    <location>
        <begin position="276"/>
        <end position="359"/>
    </location>
</feature>
<evidence type="ECO:0000256" key="1">
    <source>
        <dbReference type="ARBA" id="ARBA00001946"/>
    </source>
</evidence>
<proteinExistence type="predicted"/>
<evidence type="ECO:0000256" key="2">
    <source>
        <dbReference type="ARBA" id="ARBA00022723"/>
    </source>
</evidence>
<dbReference type="PRINTS" id="PR00326">
    <property type="entry name" value="GTP1OBG"/>
</dbReference>
<feature type="domain" description="OBG-type G" evidence="6">
    <location>
        <begin position="3"/>
        <end position="276"/>
    </location>
</feature>
<dbReference type="Gene3D" id="3.10.20.30">
    <property type="match status" value="1"/>
</dbReference>
<keyword evidence="4" id="KW-0067">ATP-binding</keyword>
<protein>
    <submittedName>
        <fullName evidence="8">Putative GTP-binding protein</fullName>
    </submittedName>
</protein>
<dbReference type="KEGG" id="wgl:WIGMOR_0416"/>
<evidence type="ECO:0000313" key="9">
    <source>
        <dbReference type="Proteomes" id="UP000009061"/>
    </source>
</evidence>
<dbReference type="Pfam" id="PF01926">
    <property type="entry name" value="MMR_HSR1"/>
    <property type="match status" value="1"/>
</dbReference>
<keyword evidence="9" id="KW-1185">Reference proteome</keyword>
<name>H6Q4W5_WIGGL</name>
<dbReference type="InterPro" id="IPR006073">
    <property type="entry name" value="GTP-bd"/>
</dbReference>
<reference evidence="8 9" key="1">
    <citation type="journal article" date="2012" name="MBio">
        <title>Insight into the transmission biology and species-specific functional capabilities of tsetse (Diptera: glossinidae) obligate symbiont wigglesworthia.</title>
        <authorList>
            <person name="Rio R.V."/>
            <person name="Symula R.E."/>
            <person name="Wang J."/>
            <person name="Lohs C."/>
            <person name="Wu Y.N."/>
            <person name="Snyder A.K."/>
            <person name="Bjornson R.D."/>
            <person name="Oshima K."/>
            <person name="Biehl B.S."/>
            <person name="Perna N.T."/>
            <person name="Hattori M."/>
            <person name="Aksoy S."/>
        </authorList>
    </citation>
    <scope>NUCLEOTIDE SEQUENCE [LARGE SCALE GENOMIC DNA]</scope>
    <source>
        <strain evidence="8">WGM</strain>
    </source>
</reference>
<dbReference type="AlphaFoldDB" id="H6Q4W5"/>
<dbReference type="NCBIfam" id="TIGR00092">
    <property type="entry name" value="redox-regulated ATPase YchF"/>
    <property type="match status" value="1"/>
</dbReference>
<dbReference type="PROSITE" id="PS51710">
    <property type="entry name" value="G_OBG"/>
    <property type="match status" value="1"/>
</dbReference>
<evidence type="ECO:0000256" key="4">
    <source>
        <dbReference type="ARBA" id="ARBA00022840"/>
    </source>
</evidence>
<dbReference type="PROSITE" id="PS51880">
    <property type="entry name" value="TGS"/>
    <property type="match status" value="1"/>
</dbReference>
<dbReference type="EMBL" id="CP003315">
    <property type="protein sequence ID" value="AFA41248.1"/>
    <property type="molecule type" value="Genomic_DNA"/>
</dbReference>
<dbReference type="FunFam" id="3.10.20.30:FF:000001">
    <property type="entry name" value="Ribosome-binding ATPase YchF"/>
    <property type="match status" value="1"/>
</dbReference>
<dbReference type="PIRSF" id="PIRSF006641">
    <property type="entry name" value="CHP00092"/>
    <property type="match status" value="1"/>
</dbReference>
<dbReference type="InterPro" id="IPR004095">
    <property type="entry name" value="TGS"/>
</dbReference>
<dbReference type="Gene3D" id="1.10.150.300">
    <property type="entry name" value="TGS-like domain"/>
    <property type="match status" value="1"/>
</dbReference>
<dbReference type="InterPro" id="IPR012676">
    <property type="entry name" value="TGS-like"/>
</dbReference>
<evidence type="ECO:0000259" key="7">
    <source>
        <dbReference type="PROSITE" id="PS51880"/>
    </source>
</evidence>
<dbReference type="InterPro" id="IPR023192">
    <property type="entry name" value="TGS-like_dom_sf"/>
</dbReference>
<evidence type="ECO:0000259" key="6">
    <source>
        <dbReference type="PROSITE" id="PS51710"/>
    </source>
</evidence>
<dbReference type="InterPro" id="IPR027417">
    <property type="entry name" value="P-loop_NTPase"/>
</dbReference>
<dbReference type="GO" id="GO:0005737">
    <property type="term" value="C:cytoplasm"/>
    <property type="evidence" value="ECO:0007669"/>
    <property type="project" value="TreeGrafter"/>
</dbReference>
<evidence type="ECO:0000256" key="5">
    <source>
        <dbReference type="ARBA" id="ARBA00022842"/>
    </source>
</evidence>
<gene>
    <name evidence="8" type="primary">ychF</name>
    <name evidence="8" type="ORF">WIGMOR_0416</name>
</gene>
<dbReference type="HOGENOM" id="CLU_018395_0_1_6"/>
<comment type="cofactor">
    <cofactor evidence="1">
        <name>Mg(2+)</name>
        <dbReference type="ChEBI" id="CHEBI:18420"/>
    </cofactor>
</comment>
<keyword evidence="5" id="KW-0460">Magnesium</keyword>
<dbReference type="InterPro" id="IPR012675">
    <property type="entry name" value="Beta-grasp_dom_sf"/>
</dbReference>
<dbReference type="OrthoDB" id="9810373at2"/>
<dbReference type="Proteomes" id="UP000009061">
    <property type="component" value="Chromosome"/>
</dbReference>
<evidence type="ECO:0000313" key="8">
    <source>
        <dbReference type="EMBL" id="AFA41248.1"/>
    </source>
</evidence>
<dbReference type="STRING" id="1142511.WIGMOR_0416"/>
<keyword evidence="3" id="KW-0547">Nucleotide-binding</keyword>
<dbReference type="GO" id="GO:0005525">
    <property type="term" value="F:GTP binding"/>
    <property type="evidence" value="ECO:0007669"/>
    <property type="project" value="InterPro"/>
</dbReference>
<dbReference type="RefSeq" id="WP_014354187.1">
    <property type="nucleotide sequence ID" value="NC_016893.1"/>
</dbReference>
<dbReference type="SUPFAM" id="SSF52540">
    <property type="entry name" value="P-loop containing nucleoside triphosphate hydrolases"/>
    <property type="match status" value="1"/>
</dbReference>
<dbReference type="PANTHER" id="PTHR23305:SF18">
    <property type="entry name" value="OBG-TYPE G DOMAIN-CONTAINING PROTEIN"/>
    <property type="match status" value="1"/>
</dbReference>
<sequence length="361" mass="41029">MGLKVGIIGLPNAGKSTLFNALTGSKVAAKNFPFCTIKPNIALTPIPDMRLFKLQEIVKSRCITPEYIEFIDIAGLVKGASKGYGLGNQFLNQIRTADAIGHVVGCFSKDLCSSKYMFENVLNDIHIINSELILSDIARCTEKISFLKKQNKNNNIKNQIYILEFFLEALSNKKHHTHKKTENLHDSIISELNFLTLKPKMLILNIHENSSKNIEYIEKIKKYFNHLEIPVLKICATFEDNFINSLQKKSSKMYIISKLANSNLGTIINCGCQLLKLNNFFTIGKKEVRSWLINYKTTALQASGKIHSDFQRGFIRAKVISFENFMHYKSMNLAKKFGKIKLEGKDYLVKNGDIIEFLFNV</sequence>
<dbReference type="Gene3D" id="3.40.50.300">
    <property type="entry name" value="P-loop containing nucleotide triphosphate hydrolases"/>
    <property type="match status" value="1"/>
</dbReference>
<dbReference type="SUPFAM" id="SSF81271">
    <property type="entry name" value="TGS-like"/>
    <property type="match status" value="1"/>
</dbReference>
<organism evidence="8 9">
    <name type="scientific">Wigglesworthia glossinidia endosymbiont of Glossina morsitans morsitans</name>
    <name type="common">Yale colony</name>
    <dbReference type="NCBI Taxonomy" id="1142511"/>
    <lineage>
        <taxon>Bacteria</taxon>
        <taxon>Pseudomonadati</taxon>
        <taxon>Pseudomonadota</taxon>
        <taxon>Gammaproteobacteria</taxon>
        <taxon>Enterobacterales</taxon>
        <taxon>Erwiniaceae</taxon>
        <taxon>Wigglesworthia</taxon>
    </lineage>
</organism>
<dbReference type="InterPro" id="IPR004396">
    <property type="entry name" value="ATPase_YchF/OLA1"/>
</dbReference>
<dbReference type="GO" id="GO:0046872">
    <property type="term" value="F:metal ion binding"/>
    <property type="evidence" value="ECO:0007669"/>
    <property type="project" value="UniProtKB-KW"/>
</dbReference>
<dbReference type="Pfam" id="PF06071">
    <property type="entry name" value="YchF-GTPase_C"/>
    <property type="match status" value="1"/>
</dbReference>
<accession>H6Q4W5</accession>
<dbReference type="InterPro" id="IPR031167">
    <property type="entry name" value="G_OBG"/>
</dbReference>
<dbReference type="GO" id="GO:0005524">
    <property type="term" value="F:ATP binding"/>
    <property type="evidence" value="ECO:0007669"/>
    <property type="project" value="UniProtKB-KW"/>
</dbReference>
<dbReference type="PANTHER" id="PTHR23305">
    <property type="entry name" value="OBG GTPASE FAMILY"/>
    <property type="match status" value="1"/>
</dbReference>
<evidence type="ECO:0000256" key="3">
    <source>
        <dbReference type="ARBA" id="ARBA00022741"/>
    </source>
</evidence>
<keyword evidence="2" id="KW-0479">Metal-binding</keyword>
<dbReference type="eggNOG" id="COG0012">
    <property type="taxonomic scope" value="Bacteria"/>
</dbReference>
<dbReference type="InterPro" id="IPR013029">
    <property type="entry name" value="YchF_C"/>
</dbReference>
<dbReference type="GO" id="GO:0016887">
    <property type="term" value="F:ATP hydrolysis activity"/>
    <property type="evidence" value="ECO:0007669"/>
    <property type="project" value="InterPro"/>
</dbReference>